<protein>
    <recommendedName>
        <fullName evidence="3">Aminoglycoside phosphotransferase</fullName>
    </recommendedName>
</protein>
<dbReference type="STRING" id="591159.SSQG_01426"/>
<organism evidence="1 2">
    <name type="scientific">Streptomyces viridochromogenes (strain DSM 40736 / JCM 4977 / BCRC 1201 / Tue 494)</name>
    <dbReference type="NCBI Taxonomy" id="591159"/>
    <lineage>
        <taxon>Bacteria</taxon>
        <taxon>Bacillati</taxon>
        <taxon>Actinomycetota</taxon>
        <taxon>Actinomycetes</taxon>
        <taxon>Kitasatosporales</taxon>
        <taxon>Streptomycetaceae</taxon>
        <taxon>Streptomyces</taxon>
    </lineage>
</organism>
<dbReference type="AlphaFoldDB" id="D9WX95"/>
<evidence type="ECO:0008006" key="3">
    <source>
        <dbReference type="Google" id="ProtNLM"/>
    </source>
</evidence>
<name>D9WX95_STRVT</name>
<accession>D9WX95</accession>
<reference evidence="2" key="1">
    <citation type="submission" date="2009-02" db="EMBL/GenBank/DDBJ databases">
        <title>Annotation of Streptomyces viridochromogenes strain DSM 40736.</title>
        <authorList>
            <consortium name="The Broad Institute Genome Sequencing Platform"/>
            <consortium name="Broad Institute Microbial Sequencing Center"/>
            <person name="Fischbach M."/>
            <person name="Godfrey P."/>
            <person name="Ward D."/>
            <person name="Young S."/>
            <person name="Zeng Q."/>
            <person name="Koehrsen M."/>
            <person name="Alvarado L."/>
            <person name="Berlin A.M."/>
            <person name="Bochicchio J."/>
            <person name="Borenstein D."/>
            <person name="Chapman S.B."/>
            <person name="Chen Z."/>
            <person name="Engels R."/>
            <person name="Freedman E."/>
            <person name="Gellesch M."/>
            <person name="Goldberg J."/>
            <person name="Griggs A."/>
            <person name="Gujja S."/>
            <person name="Heilman E.R."/>
            <person name="Heiman D.I."/>
            <person name="Hepburn T.A."/>
            <person name="Howarth C."/>
            <person name="Jen D."/>
            <person name="Larson L."/>
            <person name="Lewis B."/>
            <person name="Mehta T."/>
            <person name="Park D."/>
            <person name="Pearson M."/>
            <person name="Richards J."/>
            <person name="Roberts A."/>
            <person name="Saif S."/>
            <person name="Shea T.D."/>
            <person name="Shenoy N."/>
            <person name="Sisk P."/>
            <person name="Stolte C."/>
            <person name="Sykes S.N."/>
            <person name="Thomson T."/>
            <person name="Walk T."/>
            <person name="White J."/>
            <person name="Yandava C."/>
            <person name="Straight P."/>
            <person name="Clardy J."/>
            <person name="Hung D."/>
            <person name="Kolter R."/>
            <person name="Mekalanos J."/>
            <person name="Walker S."/>
            <person name="Walsh C.T."/>
            <person name="Wieland-Brown L.C."/>
            <person name="Haas B."/>
            <person name="Nusbaum C."/>
            <person name="Birren B."/>
        </authorList>
    </citation>
    <scope>NUCLEOTIDE SEQUENCE [LARGE SCALE GENOMIC DNA]</scope>
    <source>
        <strain evidence="2">DSM 40736 / JCM 4977 / BCRC 1201 / Tue 494</strain>
    </source>
</reference>
<dbReference type="EMBL" id="GG657757">
    <property type="protein sequence ID" value="EFL30908.1"/>
    <property type="molecule type" value="Genomic_DNA"/>
</dbReference>
<evidence type="ECO:0000313" key="1">
    <source>
        <dbReference type="EMBL" id="EFL30908.1"/>
    </source>
</evidence>
<sequence>MTPAPTPLLHALTTQARATAHARSPACPCGAPVTLADRPDGTVVRHADTV</sequence>
<dbReference type="Proteomes" id="UP000004184">
    <property type="component" value="Unassembled WGS sequence"/>
</dbReference>
<feature type="non-terminal residue" evidence="1">
    <location>
        <position position="50"/>
    </location>
</feature>
<proteinExistence type="predicted"/>
<gene>
    <name evidence="1" type="ORF">SSQG_01426</name>
</gene>
<evidence type="ECO:0000313" key="2">
    <source>
        <dbReference type="Proteomes" id="UP000004184"/>
    </source>
</evidence>
<keyword evidence="2" id="KW-1185">Reference proteome</keyword>
<dbReference type="HOGENOM" id="CLU_3129260_0_0_11"/>